<dbReference type="Gene3D" id="3.40.50.720">
    <property type="entry name" value="NAD(P)-binding Rossmann-like Domain"/>
    <property type="match status" value="1"/>
</dbReference>
<keyword evidence="6" id="KW-0573">Peptidoglycan synthesis</keyword>
<dbReference type="GO" id="GO:0005524">
    <property type="term" value="F:ATP binding"/>
    <property type="evidence" value="ECO:0007669"/>
    <property type="project" value="UniProtKB-KW"/>
</dbReference>
<accession>A6DHN9</accession>
<keyword evidence="3" id="KW-0547">Nucleotide-binding</keyword>
<sequence length="458" mass="49192">MSNFRLPAKGSKIFFAGLGGIGMSALAQFINSLGYEVAGSDRDISSPSQAELFAKLAKQGIQHFVQDGSGVSSFAPDLIVFSSALEDDNPDFLAAPNTARMHRSQAIAAAVDQSGLKAIAVAGSCGKTSVTAWIAATMRAMGKAPVMINGGYSPDLESDTHPGNFGDGSDYVIFEADESDGSLVNFTPELSLLLNMGDDHHSKDKLEVMFKTFLDNAKHALVNDELAYLAKDHPSHKSFLSEQADFSLSQVQHNQQGVTFSLNGDFVQTSQWGVHSADNALAVIASLATCGFSLEEILPAMLAFCGVRRRFELKGRVKNVPLYDDYAHNPQKIAACIAAAQAIYNGPVLVFFQPHGYGPLGFMAEALQRELEGVLNPQDKFVFLPVFYAGGTTSFKPTSKEVCESYAQAGLKVDELADRELCSAYLAEQAKDYSCILVVGARDPSIPLWSQSLTDEAS</sequence>
<evidence type="ECO:0000256" key="3">
    <source>
        <dbReference type="ARBA" id="ARBA00022741"/>
    </source>
</evidence>
<evidence type="ECO:0000256" key="1">
    <source>
        <dbReference type="ARBA" id="ARBA00022598"/>
    </source>
</evidence>
<keyword evidence="2" id="KW-0132">Cell division</keyword>
<dbReference type="AlphaFoldDB" id="A6DHN9"/>
<feature type="domain" description="Mur ligase central" evidence="11">
    <location>
        <begin position="121"/>
        <end position="286"/>
    </location>
</feature>
<dbReference type="SUPFAM" id="SSF53623">
    <property type="entry name" value="MurD-like peptide ligases, catalytic domain"/>
    <property type="match status" value="1"/>
</dbReference>
<dbReference type="SUPFAM" id="SSF51984">
    <property type="entry name" value="MurCD N-terminal domain"/>
    <property type="match status" value="1"/>
</dbReference>
<keyword evidence="13" id="KW-1185">Reference proteome</keyword>
<comment type="caution">
    <text evidence="12">The sequence shown here is derived from an EMBL/GenBank/DDBJ whole genome shotgun (WGS) entry which is preliminary data.</text>
</comment>
<keyword evidence="8" id="KW-0961">Cell wall biogenesis/degradation</keyword>
<dbReference type="GO" id="GO:0016881">
    <property type="term" value="F:acid-amino acid ligase activity"/>
    <property type="evidence" value="ECO:0007669"/>
    <property type="project" value="InterPro"/>
</dbReference>
<dbReference type="SUPFAM" id="SSF53244">
    <property type="entry name" value="MurD-like peptide ligases, peptide-binding domain"/>
    <property type="match status" value="1"/>
</dbReference>
<evidence type="ECO:0000313" key="12">
    <source>
        <dbReference type="EMBL" id="EDM29122.1"/>
    </source>
</evidence>
<dbReference type="GO" id="GO:0071555">
    <property type="term" value="P:cell wall organization"/>
    <property type="evidence" value="ECO:0007669"/>
    <property type="project" value="UniProtKB-KW"/>
</dbReference>
<dbReference type="GO" id="GO:0008360">
    <property type="term" value="P:regulation of cell shape"/>
    <property type="evidence" value="ECO:0007669"/>
    <property type="project" value="UniProtKB-KW"/>
</dbReference>
<reference evidence="12 13" key="1">
    <citation type="journal article" date="2010" name="J. Bacteriol.">
        <title>Genome sequence of Lentisphaera araneosa HTCC2155T, the type species of the order Lentisphaerales in the phylum Lentisphaerae.</title>
        <authorList>
            <person name="Thrash J.C."/>
            <person name="Cho J.C."/>
            <person name="Vergin K.L."/>
            <person name="Morris R.M."/>
            <person name="Giovannoni S.J."/>
        </authorList>
    </citation>
    <scope>NUCLEOTIDE SEQUENCE [LARGE SCALE GENOMIC DNA]</scope>
    <source>
        <strain evidence="12 13">HTCC2155</strain>
    </source>
</reference>
<dbReference type="InterPro" id="IPR000713">
    <property type="entry name" value="Mur_ligase_N"/>
</dbReference>
<protein>
    <submittedName>
        <fullName evidence="12">UDP-N-acetylmuramate-alanine ligase</fullName>
    </submittedName>
</protein>
<keyword evidence="1 12" id="KW-0436">Ligase</keyword>
<dbReference type="PANTHER" id="PTHR43445">
    <property type="entry name" value="UDP-N-ACETYLMURAMATE--L-ALANINE LIGASE-RELATED"/>
    <property type="match status" value="1"/>
</dbReference>
<dbReference type="InterPro" id="IPR004101">
    <property type="entry name" value="Mur_ligase_C"/>
</dbReference>
<name>A6DHN9_9BACT</name>
<dbReference type="Proteomes" id="UP000004947">
    <property type="component" value="Unassembled WGS sequence"/>
</dbReference>
<organism evidence="12 13">
    <name type="scientific">Lentisphaera araneosa HTCC2155</name>
    <dbReference type="NCBI Taxonomy" id="313628"/>
    <lineage>
        <taxon>Bacteria</taxon>
        <taxon>Pseudomonadati</taxon>
        <taxon>Lentisphaerota</taxon>
        <taxon>Lentisphaeria</taxon>
        <taxon>Lentisphaerales</taxon>
        <taxon>Lentisphaeraceae</taxon>
        <taxon>Lentisphaera</taxon>
    </lineage>
</organism>
<feature type="domain" description="Mur ligase C-terminal" evidence="10">
    <location>
        <begin position="309"/>
        <end position="442"/>
    </location>
</feature>
<dbReference type="GO" id="GO:0009252">
    <property type="term" value="P:peptidoglycan biosynthetic process"/>
    <property type="evidence" value="ECO:0007669"/>
    <property type="project" value="UniProtKB-KW"/>
</dbReference>
<evidence type="ECO:0000256" key="5">
    <source>
        <dbReference type="ARBA" id="ARBA00022960"/>
    </source>
</evidence>
<evidence type="ECO:0000256" key="2">
    <source>
        <dbReference type="ARBA" id="ARBA00022618"/>
    </source>
</evidence>
<dbReference type="OrthoDB" id="9804126at2"/>
<dbReference type="Gene3D" id="3.40.1190.10">
    <property type="entry name" value="Mur-like, catalytic domain"/>
    <property type="match status" value="1"/>
</dbReference>
<gene>
    <name evidence="12" type="ORF">LNTAR_14937</name>
</gene>
<dbReference type="Pfam" id="PF02875">
    <property type="entry name" value="Mur_ligase_C"/>
    <property type="match status" value="1"/>
</dbReference>
<evidence type="ECO:0000256" key="8">
    <source>
        <dbReference type="ARBA" id="ARBA00023316"/>
    </source>
</evidence>
<dbReference type="InterPro" id="IPR036615">
    <property type="entry name" value="Mur_ligase_C_dom_sf"/>
</dbReference>
<dbReference type="Pfam" id="PF08245">
    <property type="entry name" value="Mur_ligase_M"/>
    <property type="match status" value="1"/>
</dbReference>
<dbReference type="RefSeq" id="WP_007277424.1">
    <property type="nucleotide sequence ID" value="NZ_ABCK01000003.1"/>
</dbReference>
<evidence type="ECO:0000259" key="10">
    <source>
        <dbReference type="Pfam" id="PF02875"/>
    </source>
</evidence>
<evidence type="ECO:0000313" key="13">
    <source>
        <dbReference type="Proteomes" id="UP000004947"/>
    </source>
</evidence>
<dbReference type="Gene3D" id="3.90.190.20">
    <property type="entry name" value="Mur ligase, C-terminal domain"/>
    <property type="match status" value="1"/>
</dbReference>
<evidence type="ECO:0000256" key="7">
    <source>
        <dbReference type="ARBA" id="ARBA00023306"/>
    </source>
</evidence>
<evidence type="ECO:0000256" key="6">
    <source>
        <dbReference type="ARBA" id="ARBA00022984"/>
    </source>
</evidence>
<evidence type="ECO:0000256" key="4">
    <source>
        <dbReference type="ARBA" id="ARBA00022840"/>
    </source>
</evidence>
<keyword evidence="5" id="KW-0133">Cell shape</keyword>
<feature type="domain" description="Mur ligase N-terminal catalytic" evidence="9">
    <location>
        <begin position="13"/>
        <end position="109"/>
    </location>
</feature>
<dbReference type="InterPro" id="IPR013221">
    <property type="entry name" value="Mur_ligase_cen"/>
</dbReference>
<dbReference type="eggNOG" id="COG0773">
    <property type="taxonomic scope" value="Bacteria"/>
</dbReference>
<dbReference type="InterPro" id="IPR050061">
    <property type="entry name" value="MurCDEF_pg_biosynth"/>
</dbReference>
<keyword evidence="4" id="KW-0067">ATP-binding</keyword>
<dbReference type="PANTHER" id="PTHR43445:SF3">
    <property type="entry name" value="UDP-N-ACETYLMURAMATE--L-ALANINE LIGASE"/>
    <property type="match status" value="1"/>
</dbReference>
<evidence type="ECO:0000259" key="9">
    <source>
        <dbReference type="Pfam" id="PF01225"/>
    </source>
</evidence>
<dbReference type="GO" id="GO:0051301">
    <property type="term" value="P:cell division"/>
    <property type="evidence" value="ECO:0007669"/>
    <property type="project" value="UniProtKB-KW"/>
</dbReference>
<dbReference type="EMBL" id="ABCK01000003">
    <property type="protein sequence ID" value="EDM29122.1"/>
    <property type="molecule type" value="Genomic_DNA"/>
</dbReference>
<evidence type="ECO:0000259" key="11">
    <source>
        <dbReference type="Pfam" id="PF08245"/>
    </source>
</evidence>
<dbReference type="InterPro" id="IPR036565">
    <property type="entry name" value="Mur-like_cat_sf"/>
</dbReference>
<keyword evidence="7" id="KW-0131">Cell cycle</keyword>
<proteinExistence type="predicted"/>
<dbReference type="Pfam" id="PF01225">
    <property type="entry name" value="Mur_ligase"/>
    <property type="match status" value="1"/>
</dbReference>
<dbReference type="STRING" id="313628.LNTAR_14937"/>